<accession>A0ACC0VFP7</accession>
<evidence type="ECO:0000313" key="1">
    <source>
        <dbReference type="EMBL" id="KAI9905279.1"/>
    </source>
</evidence>
<sequence>MPILLRPTAPSPSIDELTATVTAAPRPRHVQQRSVSSAVSEPLWTARSRRRCSTADIDFSCKEDACTDPEHRDFTHRLSQSLRQCKGVCATKKDKAEADFRDSKHSSRATQPDEDHISCDGSFAFDSERVSCVLSCCCSHADANELGITSSCVVIEDQQLAVVDKELRNLRQNLVRKFYSRLTKFPSLRRKKPSDKSTS</sequence>
<proteinExistence type="predicted"/>
<name>A0ACC0VFP7_9STRA</name>
<gene>
    <name evidence="1" type="ORF">PsorP6_014324</name>
</gene>
<reference evidence="1 2" key="1">
    <citation type="journal article" date="2022" name="bioRxiv">
        <title>The genome of the oomycete Peronosclerospora sorghi, a cosmopolitan pathogen of maize and sorghum, is inflated with dispersed pseudogenes.</title>
        <authorList>
            <person name="Fletcher K."/>
            <person name="Martin F."/>
            <person name="Isakeit T."/>
            <person name="Cavanaugh K."/>
            <person name="Magill C."/>
            <person name="Michelmore R."/>
        </authorList>
    </citation>
    <scope>NUCLEOTIDE SEQUENCE [LARGE SCALE GENOMIC DNA]</scope>
    <source>
        <strain evidence="1">P6</strain>
    </source>
</reference>
<comment type="caution">
    <text evidence="1">The sequence shown here is derived from an EMBL/GenBank/DDBJ whole genome shotgun (WGS) entry which is preliminary data.</text>
</comment>
<keyword evidence="2" id="KW-1185">Reference proteome</keyword>
<dbReference type="Proteomes" id="UP001163321">
    <property type="component" value="Chromosome 9"/>
</dbReference>
<organism evidence="1 2">
    <name type="scientific">Peronosclerospora sorghi</name>
    <dbReference type="NCBI Taxonomy" id="230839"/>
    <lineage>
        <taxon>Eukaryota</taxon>
        <taxon>Sar</taxon>
        <taxon>Stramenopiles</taxon>
        <taxon>Oomycota</taxon>
        <taxon>Peronosporomycetes</taxon>
        <taxon>Peronosporales</taxon>
        <taxon>Peronosporaceae</taxon>
        <taxon>Peronosclerospora</taxon>
    </lineage>
</organism>
<protein>
    <submittedName>
        <fullName evidence="1">Uncharacterized protein</fullName>
    </submittedName>
</protein>
<dbReference type="EMBL" id="CM047588">
    <property type="protein sequence ID" value="KAI9905279.1"/>
    <property type="molecule type" value="Genomic_DNA"/>
</dbReference>
<evidence type="ECO:0000313" key="2">
    <source>
        <dbReference type="Proteomes" id="UP001163321"/>
    </source>
</evidence>